<dbReference type="RefSeq" id="WP_054466470.1">
    <property type="nucleotide sequence ID" value="NZ_CP159837.1"/>
</dbReference>
<dbReference type="AlphaFoldDB" id="A0AAU8JHN0"/>
<gene>
    <name evidence="1" type="ORF">ABWT76_001069</name>
</gene>
<sequence length="90" mass="10599">MIFCQIWLALVAISLNLLPKAEVLLKEALPEVEKNGDRRCLAFCKRAFALLKKAQKNWQEAKYWAALAREDFRHLLMRREVAEMDEFLSF</sequence>
<accession>A0AAU8JHN0</accession>
<name>A0AAU8JHN0_9CYAN</name>
<evidence type="ECO:0000313" key="1">
    <source>
        <dbReference type="EMBL" id="XCM38236.1"/>
    </source>
</evidence>
<proteinExistence type="predicted"/>
<dbReference type="EMBL" id="CP159837">
    <property type="protein sequence ID" value="XCM38236.1"/>
    <property type="molecule type" value="Genomic_DNA"/>
</dbReference>
<organism evidence="1">
    <name type="scientific">Planktothricoides raciborskii GIHE-MW2</name>
    <dbReference type="NCBI Taxonomy" id="2792601"/>
    <lineage>
        <taxon>Bacteria</taxon>
        <taxon>Bacillati</taxon>
        <taxon>Cyanobacteriota</taxon>
        <taxon>Cyanophyceae</taxon>
        <taxon>Oscillatoriophycideae</taxon>
        <taxon>Oscillatoriales</taxon>
        <taxon>Oscillatoriaceae</taxon>
        <taxon>Planktothricoides</taxon>
    </lineage>
</organism>
<reference evidence="1" key="1">
    <citation type="submission" date="2024-07" db="EMBL/GenBank/DDBJ databases">
        <authorList>
            <person name="Kim Y.J."/>
            <person name="Jeong J.Y."/>
        </authorList>
    </citation>
    <scope>NUCLEOTIDE SEQUENCE</scope>
    <source>
        <strain evidence="1">GIHE-MW2</strain>
    </source>
</reference>
<protein>
    <submittedName>
        <fullName evidence="1">Uncharacterized protein</fullName>
    </submittedName>
</protein>